<dbReference type="SUPFAM" id="SSF103473">
    <property type="entry name" value="MFS general substrate transporter"/>
    <property type="match status" value="1"/>
</dbReference>
<dbReference type="PANTHER" id="PTHR23517:SF2">
    <property type="entry name" value="MULTIDRUG RESISTANCE PROTEIN MDTH"/>
    <property type="match status" value="1"/>
</dbReference>
<evidence type="ECO:0000256" key="6">
    <source>
        <dbReference type="ARBA" id="ARBA00023136"/>
    </source>
</evidence>
<evidence type="ECO:0000313" key="10">
    <source>
        <dbReference type="EMBL" id="GCE00171.1"/>
    </source>
</evidence>
<protein>
    <submittedName>
        <fullName evidence="10">MFS transporter</fullName>
    </submittedName>
</protein>
<dbReference type="Proteomes" id="UP000286931">
    <property type="component" value="Unassembled WGS sequence"/>
</dbReference>
<evidence type="ECO:0000256" key="7">
    <source>
        <dbReference type="SAM" id="MobiDB-lite"/>
    </source>
</evidence>
<keyword evidence="11" id="KW-1185">Reference proteome</keyword>
<feature type="transmembrane region" description="Helical" evidence="8">
    <location>
        <begin position="393"/>
        <end position="412"/>
    </location>
</feature>
<dbReference type="InterPro" id="IPR011701">
    <property type="entry name" value="MFS"/>
</dbReference>
<keyword evidence="2" id="KW-0813">Transport</keyword>
<dbReference type="Pfam" id="PF07690">
    <property type="entry name" value="MFS_1"/>
    <property type="match status" value="1"/>
</dbReference>
<dbReference type="EMBL" id="BIFH01000037">
    <property type="protein sequence ID" value="GCE00171.1"/>
    <property type="molecule type" value="Genomic_DNA"/>
</dbReference>
<gene>
    <name evidence="10" type="ORF">EHYA_07896</name>
</gene>
<feature type="transmembrane region" description="Helical" evidence="8">
    <location>
        <begin position="64"/>
        <end position="85"/>
    </location>
</feature>
<dbReference type="PROSITE" id="PS50850">
    <property type="entry name" value="MFS"/>
    <property type="match status" value="1"/>
</dbReference>
<feature type="transmembrane region" description="Helical" evidence="8">
    <location>
        <begin position="365"/>
        <end position="387"/>
    </location>
</feature>
<dbReference type="GO" id="GO:0022857">
    <property type="term" value="F:transmembrane transporter activity"/>
    <property type="evidence" value="ECO:0007669"/>
    <property type="project" value="InterPro"/>
</dbReference>
<feature type="transmembrane region" description="Helical" evidence="8">
    <location>
        <begin position="328"/>
        <end position="353"/>
    </location>
</feature>
<feature type="transmembrane region" description="Helical" evidence="8">
    <location>
        <begin position="240"/>
        <end position="259"/>
    </location>
</feature>
<feature type="region of interest" description="Disordered" evidence="7">
    <location>
        <begin position="416"/>
        <end position="440"/>
    </location>
</feature>
<dbReference type="GO" id="GO:0005886">
    <property type="term" value="C:plasma membrane"/>
    <property type="evidence" value="ECO:0007669"/>
    <property type="project" value="UniProtKB-SubCell"/>
</dbReference>
<dbReference type="PANTHER" id="PTHR23517">
    <property type="entry name" value="RESISTANCE PROTEIN MDTM, PUTATIVE-RELATED-RELATED"/>
    <property type="match status" value="1"/>
</dbReference>
<feature type="domain" description="Major facilitator superfamily (MFS) profile" evidence="9">
    <location>
        <begin position="1"/>
        <end position="419"/>
    </location>
</feature>
<reference evidence="10 11" key="1">
    <citation type="submission" date="2018-12" db="EMBL/GenBank/DDBJ databases">
        <title>Draft genome sequence of Embleya hyalina NBRC 13850T.</title>
        <authorList>
            <person name="Komaki H."/>
            <person name="Hosoyama A."/>
            <person name="Kimura A."/>
            <person name="Ichikawa N."/>
            <person name="Tamura T."/>
        </authorList>
    </citation>
    <scope>NUCLEOTIDE SEQUENCE [LARGE SCALE GENOMIC DNA]</scope>
    <source>
        <strain evidence="10 11">NBRC 13850</strain>
    </source>
</reference>
<feature type="transmembrane region" description="Helical" evidence="8">
    <location>
        <begin position="304"/>
        <end position="322"/>
    </location>
</feature>
<feature type="transmembrane region" description="Helical" evidence="8">
    <location>
        <begin position="182"/>
        <end position="202"/>
    </location>
</feature>
<accession>A0A401Z029</accession>
<dbReference type="InterPro" id="IPR036259">
    <property type="entry name" value="MFS_trans_sf"/>
</dbReference>
<evidence type="ECO:0000256" key="3">
    <source>
        <dbReference type="ARBA" id="ARBA00022475"/>
    </source>
</evidence>
<organism evidence="10 11">
    <name type="scientific">Embleya hyalina</name>
    <dbReference type="NCBI Taxonomy" id="516124"/>
    <lineage>
        <taxon>Bacteria</taxon>
        <taxon>Bacillati</taxon>
        <taxon>Actinomycetota</taxon>
        <taxon>Actinomycetes</taxon>
        <taxon>Kitasatosporales</taxon>
        <taxon>Streptomycetaceae</taxon>
        <taxon>Embleya</taxon>
    </lineage>
</organism>
<evidence type="ECO:0000256" key="8">
    <source>
        <dbReference type="SAM" id="Phobius"/>
    </source>
</evidence>
<feature type="transmembrane region" description="Helical" evidence="8">
    <location>
        <begin position="271"/>
        <end position="292"/>
    </location>
</feature>
<proteinExistence type="predicted"/>
<name>A0A401Z029_9ACTN</name>
<keyword evidence="3" id="KW-1003">Cell membrane</keyword>
<dbReference type="InterPro" id="IPR050171">
    <property type="entry name" value="MFS_Transporters"/>
</dbReference>
<keyword evidence="4 8" id="KW-0812">Transmembrane</keyword>
<feature type="compositionally biased region" description="Low complexity" evidence="7">
    <location>
        <begin position="424"/>
        <end position="434"/>
    </location>
</feature>
<feature type="transmembrane region" description="Helical" evidence="8">
    <location>
        <begin position="31"/>
        <end position="52"/>
    </location>
</feature>
<comment type="caution">
    <text evidence="10">The sequence shown here is derived from an EMBL/GenBank/DDBJ whole genome shotgun (WGS) entry which is preliminary data.</text>
</comment>
<evidence type="ECO:0000256" key="4">
    <source>
        <dbReference type="ARBA" id="ARBA00022692"/>
    </source>
</evidence>
<dbReference type="Gene3D" id="1.20.1250.20">
    <property type="entry name" value="MFS general substrate transporter like domains"/>
    <property type="match status" value="1"/>
</dbReference>
<evidence type="ECO:0000259" key="9">
    <source>
        <dbReference type="PROSITE" id="PS50850"/>
    </source>
</evidence>
<dbReference type="RefSeq" id="WP_126641909.1">
    <property type="nucleotide sequence ID" value="NZ_BIFH01000037.1"/>
</dbReference>
<keyword evidence="5 8" id="KW-1133">Transmembrane helix</keyword>
<evidence type="ECO:0000256" key="1">
    <source>
        <dbReference type="ARBA" id="ARBA00004651"/>
    </source>
</evidence>
<feature type="transmembrane region" description="Helical" evidence="8">
    <location>
        <begin position="156"/>
        <end position="176"/>
    </location>
</feature>
<evidence type="ECO:0000313" key="11">
    <source>
        <dbReference type="Proteomes" id="UP000286931"/>
    </source>
</evidence>
<dbReference type="OrthoDB" id="4042314at2"/>
<dbReference type="InterPro" id="IPR020846">
    <property type="entry name" value="MFS_dom"/>
</dbReference>
<keyword evidence="6 8" id="KW-0472">Membrane</keyword>
<dbReference type="AlphaFoldDB" id="A0A401Z029"/>
<comment type="subcellular location">
    <subcellularLocation>
        <location evidence="1">Cell membrane</location>
        <topology evidence="1">Multi-pass membrane protein</topology>
    </subcellularLocation>
</comment>
<evidence type="ECO:0000256" key="5">
    <source>
        <dbReference type="ARBA" id="ARBA00022989"/>
    </source>
</evidence>
<sequence>MVDVARDKGHDSDEATVVATFRQASLPAKTLLTGAFINRLGAFLNIFLVLFLTSRDYSDAQAAFALGVYGGGAIVGVLLGGALSIRLGARNASVVSMVGASVPLAAILYLPSFGLILVAVALVSMAGQLYRPASATLLSDLTPANRQVMIFAMYRFGLNLGVTVAPLFGFALYNLAGHSYALVFWVEAAVALCYAALAWVTLPPRSAEPGAAGDTNPEAGEEGERVGRGGYRAMIRDRRYMLYLTAIFFFGVVYVQYLSTLPLDVKDSGVAIFWYTLAVSLNGFIVIAFELLMTKYAQAWSQRLTMAWALVLVGVGVGVYGLPLGPAVILLGTLIWSVGEILGGPATTAYPVVAGPARLKSHYIAGFHFAWSLGAAVGPVVGGWLFIRFGHGVWPVLTVGSALSIVLVLVSVRDRPPTTPPTPTDTDPTDTPTRATAGPA</sequence>
<feature type="transmembrane region" description="Helical" evidence="8">
    <location>
        <begin position="97"/>
        <end position="123"/>
    </location>
</feature>
<evidence type="ECO:0000256" key="2">
    <source>
        <dbReference type="ARBA" id="ARBA00022448"/>
    </source>
</evidence>